<organism evidence="3 4">
    <name type="scientific">Paeniglutamicibacter kerguelensis</name>
    <dbReference type="NCBI Taxonomy" id="254788"/>
    <lineage>
        <taxon>Bacteria</taxon>
        <taxon>Bacillati</taxon>
        <taxon>Actinomycetota</taxon>
        <taxon>Actinomycetes</taxon>
        <taxon>Micrococcales</taxon>
        <taxon>Micrococcaceae</taxon>
        <taxon>Paeniglutamicibacter</taxon>
    </lineage>
</organism>
<keyword evidence="4" id="KW-1185">Reference proteome</keyword>
<dbReference type="Gene3D" id="1.20.1260.10">
    <property type="match status" value="1"/>
</dbReference>
<dbReference type="PROSITE" id="PS51257">
    <property type="entry name" value="PROKAR_LIPOPROTEIN"/>
    <property type="match status" value="1"/>
</dbReference>
<evidence type="ECO:0000313" key="4">
    <source>
        <dbReference type="Proteomes" id="UP001296993"/>
    </source>
</evidence>
<keyword evidence="1" id="KW-0732">Signal</keyword>
<gene>
    <name evidence="3" type="ORF">JOF47_000079</name>
</gene>
<dbReference type="RefSeq" id="WP_245356194.1">
    <property type="nucleotide sequence ID" value="NZ_BAAAJY010000008.1"/>
</dbReference>
<name>A0ABS4X7X9_9MICC</name>
<dbReference type="EMBL" id="JAGIOF010000001">
    <property type="protein sequence ID" value="MBP2384568.1"/>
    <property type="molecule type" value="Genomic_DNA"/>
</dbReference>
<proteinExistence type="predicted"/>
<accession>A0ABS4X7X9</accession>
<dbReference type="InterPro" id="IPR012347">
    <property type="entry name" value="Ferritin-like"/>
</dbReference>
<dbReference type="Pfam" id="PF03713">
    <property type="entry name" value="DUF305"/>
    <property type="match status" value="1"/>
</dbReference>
<feature type="chain" id="PRO_5047290710" evidence="1">
    <location>
        <begin position="29"/>
        <end position="193"/>
    </location>
</feature>
<dbReference type="InterPro" id="IPR005183">
    <property type="entry name" value="DUF305_CopM-like"/>
</dbReference>
<evidence type="ECO:0000313" key="3">
    <source>
        <dbReference type="EMBL" id="MBP2384568.1"/>
    </source>
</evidence>
<evidence type="ECO:0000256" key="1">
    <source>
        <dbReference type="SAM" id="SignalP"/>
    </source>
</evidence>
<protein>
    <submittedName>
        <fullName evidence="3">Uncharacterized protein (DUF305 family)</fullName>
    </submittedName>
</protein>
<feature type="signal peptide" evidence="1">
    <location>
        <begin position="1"/>
        <end position="28"/>
    </location>
</feature>
<dbReference type="PANTHER" id="PTHR36933">
    <property type="entry name" value="SLL0788 PROTEIN"/>
    <property type="match status" value="1"/>
</dbReference>
<feature type="domain" description="DUF305" evidence="2">
    <location>
        <begin position="50"/>
        <end position="191"/>
    </location>
</feature>
<reference evidence="3 4" key="1">
    <citation type="submission" date="2021-03" db="EMBL/GenBank/DDBJ databases">
        <title>Sequencing the genomes of 1000 actinobacteria strains.</title>
        <authorList>
            <person name="Klenk H.-P."/>
        </authorList>
    </citation>
    <scope>NUCLEOTIDE SEQUENCE [LARGE SCALE GENOMIC DNA]</scope>
    <source>
        <strain evidence="3 4">DSM 15797</strain>
    </source>
</reference>
<dbReference type="PANTHER" id="PTHR36933:SF1">
    <property type="entry name" value="SLL0788 PROTEIN"/>
    <property type="match status" value="1"/>
</dbReference>
<dbReference type="Proteomes" id="UP001296993">
    <property type="component" value="Unassembled WGS sequence"/>
</dbReference>
<evidence type="ECO:0000259" key="2">
    <source>
        <dbReference type="Pfam" id="PF03713"/>
    </source>
</evidence>
<sequence>MKKNTTTLMLSAPLVAGALILAGCSAPAPVPGGNTTTSQHAAGHEHNGADTTFAQMMIPHHEQAVLMSETMLKKNNLHTETVKLVTDIKNAQAPEIKLMESWLEGWGEPREMGHPMAMESMLGEEDLQALTNAQGRAAEELFLNQMIGHHLGATKMAKDALKNGKDPRVLELGRKIIADQNAEIAHMRDMLKK</sequence>
<comment type="caution">
    <text evidence="3">The sequence shown here is derived from an EMBL/GenBank/DDBJ whole genome shotgun (WGS) entry which is preliminary data.</text>
</comment>